<evidence type="ECO:0000313" key="1">
    <source>
        <dbReference type="EMBL" id="MBB4017057.1"/>
    </source>
</evidence>
<organism evidence="1 2">
    <name type="scientific">Chelatococcus caeni</name>
    <dbReference type="NCBI Taxonomy" id="1348468"/>
    <lineage>
        <taxon>Bacteria</taxon>
        <taxon>Pseudomonadati</taxon>
        <taxon>Pseudomonadota</taxon>
        <taxon>Alphaproteobacteria</taxon>
        <taxon>Hyphomicrobiales</taxon>
        <taxon>Chelatococcaceae</taxon>
        <taxon>Chelatococcus</taxon>
    </lineage>
</organism>
<dbReference type="AlphaFoldDB" id="A0A840C3Q9"/>
<dbReference type="EMBL" id="JACIEN010000002">
    <property type="protein sequence ID" value="MBB4017057.1"/>
    <property type="molecule type" value="Genomic_DNA"/>
</dbReference>
<keyword evidence="2" id="KW-1185">Reference proteome</keyword>
<accession>A0A840C3Q9</accession>
<proteinExistence type="predicted"/>
<sequence>MERGTLSYILHLPRMQSPKSEYMELLFDRLEDIAAFTEFNTSNLKSFGHRTRELLALACMEVEASLRAVLRASGSFSGRDRFNMNDYVRACEPLCLREFQVTLRRHPNVGPLRPFQSWDIKQPTASLPWYDAYNATKHDRETALDRATLEACLQAMAAVTILFCAQFSPPVTADWTHEPAYALNRWFTVELIDPDPASFYVPPVRVELGRTPELWLFDGRGTGTWNVMDLCVP</sequence>
<name>A0A840C3Q9_9HYPH</name>
<reference evidence="1 2" key="1">
    <citation type="submission" date="2020-08" db="EMBL/GenBank/DDBJ databases">
        <title>Genomic Encyclopedia of Type Strains, Phase IV (KMG-IV): sequencing the most valuable type-strain genomes for metagenomic binning, comparative biology and taxonomic classification.</title>
        <authorList>
            <person name="Goeker M."/>
        </authorList>
    </citation>
    <scope>NUCLEOTIDE SEQUENCE [LARGE SCALE GENOMIC DNA]</scope>
    <source>
        <strain evidence="1 2">DSM 103737</strain>
    </source>
</reference>
<comment type="caution">
    <text evidence="1">The sequence shown here is derived from an EMBL/GenBank/DDBJ whole genome shotgun (WGS) entry which is preliminary data.</text>
</comment>
<gene>
    <name evidence="1" type="ORF">GGR16_002086</name>
</gene>
<evidence type="ECO:0000313" key="2">
    <source>
        <dbReference type="Proteomes" id="UP000577362"/>
    </source>
</evidence>
<dbReference type="Proteomes" id="UP000577362">
    <property type="component" value="Unassembled WGS sequence"/>
</dbReference>
<protein>
    <submittedName>
        <fullName evidence="1">Uncharacterized protein</fullName>
    </submittedName>
</protein>